<comment type="caution">
    <text evidence="1">The sequence shown here is derived from an EMBL/GenBank/DDBJ whole genome shotgun (WGS) entry which is preliminary data.</text>
</comment>
<gene>
    <name evidence="1" type="ORF">DY000_02015208</name>
</gene>
<dbReference type="EMBL" id="QGKV02000759">
    <property type="protein sequence ID" value="KAF3569174.1"/>
    <property type="molecule type" value="Genomic_DNA"/>
</dbReference>
<keyword evidence="2" id="KW-1185">Reference proteome</keyword>
<accession>A0ABQ7DC43</accession>
<evidence type="ECO:0000313" key="2">
    <source>
        <dbReference type="Proteomes" id="UP000266723"/>
    </source>
</evidence>
<organism evidence="1 2">
    <name type="scientific">Brassica cretica</name>
    <name type="common">Mustard</name>
    <dbReference type="NCBI Taxonomy" id="69181"/>
    <lineage>
        <taxon>Eukaryota</taxon>
        <taxon>Viridiplantae</taxon>
        <taxon>Streptophyta</taxon>
        <taxon>Embryophyta</taxon>
        <taxon>Tracheophyta</taxon>
        <taxon>Spermatophyta</taxon>
        <taxon>Magnoliopsida</taxon>
        <taxon>eudicotyledons</taxon>
        <taxon>Gunneridae</taxon>
        <taxon>Pentapetalae</taxon>
        <taxon>rosids</taxon>
        <taxon>malvids</taxon>
        <taxon>Brassicales</taxon>
        <taxon>Brassicaceae</taxon>
        <taxon>Brassiceae</taxon>
        <taxon>Brassica</taxon>
    </lineage>
</organism>
<sequence>MNEATFRAIPPEHGQVGIIIKVGSIVDADQKGFVGRHPPPAELRGVSQAPPSMPARSYFGEFSTELPMSILLLHRICFRYSKKSFELGHYIVVSLDLIAY</sequence>
<protein>
    <submittedName>
        <fullName evidence="1">Uncharacterized protein</fullName>
    </submittedName>
</protein>
<name>A0ABQ7DC43_BRACR</name>
<evidence type="ECO:0000313" key="1">
    <source>
        <dbReference type="EMBL" id="KAF3569174.1"/>
    </source>
</evidence>
<reference evidence="1 2" key="1">
    <citation type="journal article" date="2020" name="BMC Genomics">
        <title>Intraspecific diversification of the crop wild relative Brassica cretica Lam. using demographic model selection.</title>
        <authorList>
            <person name="Kioukis A."/>
            <person name="Michalopoulou V.A."/>
            <person name="Briers L."/>
            <person name="Pirintsos S."/>
            <person name="Studholme D.J."/>
            <person name="Pavlidis P."/>
            <person name="Sarris P.F."/>
        </authorList>
    </citation>
    <scope>NUCLEOTIDE SEQUENCE [LARGE SCALE GENOMIC DNA]</scope>
    <source>
        <strain evidence="2">cv. PFS-1207/04</strain>
    </source>
</reference>
<proteinExistence type="predicted"/>
<dbReference type="Proteomes" id="UP000266723">
    <property type="component" value="Unassembled WGS sequence"/>
</dbReference>